<dbReference type="HOGENOM" id="CLU_3106851_0_0_1"/>
<protein>
    <submittedName>
        <fullName evidence="1">Predicted protein</fullName>
    </submittedName>
</protein>
<organism evidence="2">
    <name type="scientific">Leptosphaeria maculans (strain JN3 / isolate v23.1.3 / race Av1-4-5-6-7-8)</name>
    <name type="common">Blackleg fungus</name>
    <name type="synonym">Phoma lingam</name>
    <dbReference type="NCBI Taxonomy" id="985895"/>
    <lineage>
        <taxon>Eukaryota</taxon>
        <taxon>Fungi</taxon>
        <taxon>Dikarya</taxon>
        <taxon>Ascomycota</taxon>
        <taxon>Pezizomycotina</taxon>
        <taxon>Dothideomycetes</taxon>
        <taxon>Pleosporomycetidae</taxon>
        <taxon>Pleosporales</taxon>
        <taxon>Pleosporineae</taxon>
        <taxon>Leptosphaeriaceae</taxon>
        <taxon>Plenodomus</taxon>
        <taxon>Plenodomus lingam/Leptosphaeria maculans species complex</taxon>
    </lineage>
</organism>
<dbReference type="AlphaFoldDB" id="E5A527"/>
<gene>
    <name evidence="1" type="ORF">LEMA_uP079640.1</name>
</gene>
<evidence type="ECO:0000313" key="1">
    <source>
        <dbReference type="EMBL" id="CBX98725.1"/>
    </source>
</evidence>
<reference evidence="2" key="1">
    <citation type="journal article" date="2011" name="Nat. Commun.">
        <title>Effector diversification within compartments of the Leptosphaeria maculans genome affected by Repeat-Induced Point mutations.</title>
        <authorList>
            <person name="Rouxel T."/>
            <person name="Grandaubert J."/>
            <person name="Hane J.K."/>
            <person name="Hoede C."/>
            <person name="van de Wouw A.P."/>
            <person name="Couloux A."/>
            <person name="Dominguez V."/>
            <person name="Anthouard V."/>
            <person name="Bally P."/>
            <person name="Bourras S."/>
            <person name="Cozijnsen A.J."/>
            <person name="Ciuffetti L.M."/>
            <person name="Degrave A."/>
            <person name="Dilmaghani A."/>
            <person name="Duret L."/>
            <person name="Fudal I."/>
            <person name="Goodwin S.B."/>
            <person name="Gout L."/>
            <person name="Glaser N."/>
            <person name="Linglin J."/>
            <person name="Kema G.H.J."/>
            <person name="Lapalu N."/>
            <person name="Lawrence C.B."/>
            <person name="May K."/>
            <person name="Meyer M."/>
            <person name="Ollivier B."/>
            <person name="Poulain J."/>
            <person name="Schoch C.L."/>
            <person name="Simon A."/>
            <person name="Spatafora J.W."/>
            <person name="Stachowiak A."/>
            <person name="Turgeon B.G."/>
            <person name="Tyler B.M."/>
            <person name="Vincent D."/>
            <person name="Weissenbach J."/>
            <person name="Amselem J."/>
            <person name="Quesneville H."/>
            <person name="Oliver R.P."/>
            <person name="Wincker P."/>
            <person name="Balesdent M.-H."/>
            <person name="Howlett B.J."/>
        </authorList>
    </citation>
    <scope>NUCLEOTIDE SEQUENCE [LARGE SCALE GENOMIC DNA]</scope>
    <source>
        <strain evidence="2">JN3 / isolate v23.1.3 / race Av1-4-5-6-7-8</strain>
    </source>
</reference>
<accession>E5A527</accession>
<name>E5A527_LEPMJ</name>
<dbReference type="VEuPathDB" id="FungiDB:LEMA_uP079640.1"/>
<evidence type="ECO:0000313" key="2">
    <source>
        <dbReference type="Proteomes" id="UP000002668"/>
    </source>
</evidence>
<sequence>MFGALLLRVQSPRYAHSLIPVAFGYDWSTCHYWCKAMAGFSSLVNTGAPES</sequence>
<dbReference type="Proteomes" id="UP000002668">
    <property type="component" value="Genome"/>
</dbReference>
<dbReference type="InParanoid" id="E5A527"/>
<dbReference type="EMBL" id="FP929134">
    <property type="protein sequence ID" value="CBX98725.1"/>
    <property type="molecule type" value="Genomic_DNA"/>
</dbReference>
<keyword evidence="2" id="KW-1185">Reference proteome</keyword>
<proteinExistence type="predicted"/>